<evidence type="ECO:0000313" key="5">
    <source>
        <dbReference type="Proteomes" id="UP000528322"/>
    </source>
</evidence>
<dbReference type="InterPro" id="IPR007655">
    <property type="entry name" value="Slam_C"/>
</dbReference>
<evidence type="ECO:0000313" key="4">
    <source>
        <dbReference type="EMBL" id="MBB5021635.1"/>
    </source>
</evidence>
<evidence type="ECO:0000256" key="2">
    <source>
        <dbReference type="SAM" id="SignalP"/>
    </source>
</evidence>
<dbReference type="InterPro" id="IPR011990">
    <property type="entry name" value="TPR-like_helical_dom_sf"/>
</dbReference>
<dbReference type="EMBL" id="JACHID010000004">
    <property type="protein sequence ID" value="MBB5021635.1"/>
    <property type="molecule type" value="Genomic_DNA"/>
</dbReference>
<dbReference type="Pfam" id="PF04575">
    <property type="entry name" value="SlipAM"/>
    <property type="match status" value="1"/>
</dbReference>
<proteinExistence type="predicted"/>
<feature type="domain" description="Surface lipoprotein assembly modifier C-terminal" evidence="3">
    <location>
        <begin position="290"/>
        <end position="578"/>
    </location>
</feature>
<gene>
    <name evidence="4" type="ORF">HNR37_000947</name>
</gene>
<dbReference type="Proteomes" id="UP000528322">
    <property type="component" value="Unassembled WGS sequence"/>
</dbReference>
<keyword evidence="2" id="KW-0732">Signal</keyword>
<dbReference type="SUPFAM" id="SSF48452">
    <property type="entry name" value="TPR-like"/>
    <property type="match status" value="1"/>
</dbReference>
<evidence type="ECO:0000256" key="1">
    <source>
        <dbReference type="PROSITE-ProRule" id="PRU00339"/>
    </source>
</evidence>
<accession>A0A7W7Y3Y0</accession>
<dbReference type="Pfam" id="PF00515">
    <property type="entry name" value="TPR_1"/>
    <property type="match status" value="1"/>
</dbReference>
<organism evidence="4 5">
    <name type="scientific">Desulfurispira natronophila</name>
    <dbReference type="NCBI Taxonomy" id="682562"/>
    <lineage>
        <taxon>Bacteria</taxon>
        <taxon>Pseudomonadati</taxon>
        <taxon>Chrysiogenota</taxon>
        <taxon>Chrysiogenia</taxon>
        <taxon>Chrysiogenales</taxon>
        <taxon>Chrysiogenaceae</taxon>
        <taxon>Desulfurispira</taxon>
    </lineage>
</organism>
<name>A0A7W7Y3Y0_9BACT</name>
<feature type="repeat" description="TPR" evidence="1">
    <location>
        <begin position="201"/>
        <end position="234"/>
    </location>
</feature>
<dbReference type="AlphaFoldDB" id="A0A7W7Y3Y0"/>
<dbReference type="RefSeq" id="WP_183730669.1">
    <property type="nucleotide sequence ID" value="NZ_JACHID010000004.1"/>
</dbReference>
<feature type="chain" id="PRO_5030903357" evidence="2">
    <location>
        <begin position="25"/>
        <end position="579"/>
    </location>
</feature>
<dbReference type="Gene3D" id="1.25.40.10">
    <property type="entry name" value="Tetratricopeptide repeat domain"/>
    <property type="match status" value="1"/>
</dbReference>
<dbReference type="SMART" id="SM00028">
    <property type="entry name" value="TPR"/>
    <property type="match status" value="1"/>
</dbReference>
<protein>
    <submittedName>
        <fullName evidence="4">Tetratricopeptide (TPR) repeat protein</fullName>
    </submittedName>
</protein>
<dbReference type="PROSITE" id="PS50005">
    <property type="entry name" value="TPR"/>
    <property type="match status" value="1"/>
</dbReference>
<keyword evidence="1" id="KW-0802">TPR repeat</keyword>
<feature type="signal peptide" evidence="2">
    <location>
        <begin position="1"/>
        <end position="24"/>
    </location>
</feature>
<dbReference type="PROSITE" id="PS50293">
    <property type="entry name" value="TPR_REGION"/>
    <property type="match status" value="1"/>
</dbReference>
<comment type="caution">
    <text evidence="4">The sequence shown here is derived from an EMBL/GenBank/DDBJ whole genome shotgun (WGS) entry which is preliminary data.</text>
</comment>
<reference evidence="4 5" key="1">
    <citation type="submission" date="2020-08" db="EMBL/GenBank/DDBJ databases">
        <title>Genomic Encyclopedia of Type Strains, Phase IV (KMG-IV): sequencing the most valuable type-strain genomes for metagenomic binning, comparative biology and taxonomic classification.</title>
        <authorList>
            <person name="Goeker M."/>
        </authorList>
    </citation>
    <scope>NUCLEOTIDE SEQUENCE [LARGE SCALE GENOMIC DNA]</scope>
    <source>
        <strain evidence="4 5">DSM 22071</strain>
    </source>
</reference>
<keyword evidence="5" id="KW-1185">Reference proteome</keyword>
<dbReference type="InterPro" id="IPR019734">
    <property type="entry name" value="TPR_rpt"/>
</dbReference>
<sequence length="579" mass="65564">MKKTGLQLLLSLALLIFLSSALHAAVLAWGIHPDKERLVLNFPSEVPPYTLVQADPHTIVLRFEADPWSEELQSPDFTSSPMIDAVAMEVSTFTISLKRSVEDHVRHFTMPASRKLVLDIPYQPLHIQWRKSGQASTVEKAPLDTLAESQESLSGEDDVAFNEGAGELPRPGKELPEVEYRTPRDDLIALSHLVRQYPEDADLHYNMGVAAYLTGNYPLALASFERALALEPNNGHPLVEMARSHLAMGNSALAHSDFTLALSKELSPQVRSAVEKALQETRPDRSRRTWDGSVALGVLYDSNPSVAPQSSTVLVGGNNIPLTPEQQDDSDMGYFAALQLQTHSWPDDRDHRSTLRLNHYHKGYDQYSEFAHSHTALEWELQGQSGTSHSWYNTVSAAHTRLDNEELVNTFSLQPGYRYHLSPQLLLHTRVEIDYLDYHDELEVLDGIGYGLSQSVGVAWGVHRSHRMEAGLGYYQQNAEEEPWNNQLRHIFVHYRYHWSANSVLEAQLSYGEVSYDAAVVPGDDVRDDQRQRGVLGWRQHLSGNWHSSLQVDYQRNHSNLDIYDYQRIRTQLGLNYRF</sequence>
<evidence type="ECO:0000259" key="3">
    <source>
        <dbReference type="Pfam" id="PF04575"/>
    </source>
</evidence>